<dbReference type="EC" id="6.3.3.2" evidence="4"/>
<dbReference type="Pfam" id="PF01812">
    <property type="entry name" value="5-FTHF_cyc-lig"/>
    <property type="match status" value="1"/>
</dbReference>
<evidence type="ECO:0000256" key="4">
    <source>
        <dbReference type="RuleBase" id="RU361279"/>
    </source>
</evidence>
<organism evidence="5 6">
    <name type="scientific">Corynebacterium atypicum</name>
    <dbReference type="NCBI Taxonomy" id="191610"/>
    <lineage>
        <taxon>Bacteria</taxon>
        <taxon>Bacillati</taxon>
        <taxon>Actinomycetota</taxon>
        <taxon>Actinomycetes</taxon>
        <taxon>Mycobacteriales</taxon>
        <taxon>Corynebacteriaceae</taxon>
        <taxon>Corynebacterium</taxon>
    </lineage>
</organism>
<keyword evidence="3 4" id="KW-0067">ATP-binding</keyword>
<evidence type="ECO:0000313" key="6">
    <source>
        <dbReference type="Proteomes" id="UP000028504"/>
    </source>
</evidence>
<dbReference type="Proteomes" id="UP000028504">
    <property type="component" value="Chromosome"/>
</dbReference>
<gene>
    <name evidence="5" type="ORF">CATYP_03340</name>
</gene>
<dbReference type="PANTHER" id="PTHR23407">
    <property type="entry name" value="ATPASE INHIBITOR/5-FORMYLTETRAHYDROFOLATE CYCLO-LIGASE"/>
    <property type="match status" value="1"/>
</dbReference>
<dbReference type="SUPFAM" id="SSF100950">
    <property type="entry name" value="NagB/RpiA/CoA transferase-like"/>
    <property type="match status" value="1"/>
</dbReference>
<dbReference type="NCBIfam" id="TIGR02727">
    <property type="entry name" value="MTHFS_bact"/>
    <property type="match status" value="1"/>
</dbReference>
<protein>
    <recommendedName>
        <fullName evidence="4">5-formyltetrahydrofolate cyclo-ligase</fullName>
        <ecNumber evidence="4">6.3.3.2</ecNumber>
    </recommendedName>
</protein>
<name>A0ABM5QM83_9CORY</name>
<keyword evidence="4" id="KW-0460">Magnesium</keyword>
<proteinExistence type="inferred from homology"/>
<dbReference type="InterPro" id="IPR037171">
    <property type="entry name" value="NagB/RpiA_transferase-like"/>
</dbReference>
<keyword evidence="4" id="KW-0479">Metal-binding</keyword>
<dbReference type="Gene3D" id="3.40.50.10420">
    <property type="entry name" value="NagB/RpiA/CoA transferase-like"/>
    <property type="match status" value="1"/>
</dbReference>
<dbReference type="InterPro" id="IPR024185">
    <property type="entry name" value="FTHF_cligase-like_sf"/>
</dbReference>
<evidence type="ECO:0000256" key="3">
    <source>
        <dbReference type="ARBA" id="ARBA00022840"/>
    </source>
</evidence>
<dbReference type="PANTHER" id="PTHR23407:SF1">
    <property type="entry name" value="5-FORMYLTETRAHYDROFOLATE CYCLO-LIGASE"/>
    <property type="match status" value="1"/>
</dbReference>
<comment type="catalytic activity">
    <reaction evidence="4">
        <text>(6S)-5-formyl-5,6,7,8-tetrahydrofolate + ATP = (6R)-5,10-methenyltetrahydrofolate + ADP + phosphate</text>
        <dbReference type="Rhea" id="RHEA:10488"/>
        <dbReference type="ChEBI" id="CHEBI:30616"/>
        <dbReference type="ChEBI" id="CHEBI:43474"/>
        <dbReference type="ChEBI" id="CHEBI:57455"/>
        <dbReference type="ChEBI" id="CHEBI:57457"/>
        <dbReference type="ChEBI" id="CHEBI:456216"/>
        <dbReference type="EC" id="6.3.3.2"/>
    </reaction>
</comment>
<reference evidence="5 6" key="1">
    <citation type="submission" date="2014-07" db="EMBL/GenBank/DDBJ databases">
        <title>Complete genome sequence of Corynebacterium atypicum DSM 44849: identifiction of the mycolic acid biosynthesis genes.</title>
        <authorList>
            <person name="Tippelt A."/>
            <person name="Mollmann S."/>
            <person name="Albersmeier A."/>
            <person name="Jaenicke S."/>
            <person name="Ruckert C."/>
            <person name="Tauch A."/>
        </authorList>
    </citation>
    <scope>NUCLEOTIDE SEQUENCE [LARGE SCALE GENOMIC DNA]</scope>
    <source>
        <strain evidence="5 6">R2070</strain>
    </source>
</reference>
<keyword evidence="6" id="KW-1185">Reference proteome</keyword>
<comment type="similarity">
    <text evidence="1 4">Belongs to the 5-formyltetrahydrofolate cyclo-ligase family.</text>
</comment>
<dbReference type="InterPro" id="IPR002698">
    <property type="entry name" value="FTHF_cligase"/>
</dbReference>
<dbReference type="PIRSF" id="PIRSF006806">
    <property type="entry name" value="FTHF_cligase"/>
    <property type="match status" value="1"/>
</dbReference>
<evidence type="ECO:0000313" key="5">
    <source>
        <dbReference type="EMBL" id="AIG63865.1"/>
    </source>
</evidence>
<accession>A0ABM5QM83</accession>
<comment type="cofactor">
    <cofactor evidence="4">
        <name>Mg(2+)</name>
        <dbReference type="ChEBI" id="CHEBI:18420"/>
    </cofactor>
</comment>
<evidence type="ECO:0000256" key="1">
    <source>
        <dbReference type="ARBA" id="ARBA00010638"/>
    </source>
</evidence>
<sequence length="191" mass="19830">MRAARQALGAERRSDLNAALLAHLAAFLRGFDRPPQTVAAYVPVGAEPGGRLLIEVLQGEAERILLPVSRPDGTLLWGEFSGPTSLVPAVFGTLEPPVPHWGTEVLDQCAALIVPAAGISSSGVRIGHGGGYYDRTLAAVRASARHRGVSAPVTVGLVYASEFGVAVPAAPHDARVDVVVTERGACDLRAG</sequence>
<dbReference type="EMBL" id="CP008944">
    <property type="protein sequence ID" value="AIG63865.1"/>
    <property type="molecule type" value="Genomic_DNA"/>
</dbReference>
<keyword evidence="2 4" id="KW-0547">Nucleotide-binding</keyword>
<evidence type="ECO:0000256" key="2">
    <source>
        <dbReference type="ARBA" id="ARBA00022741"/>
    </source>
</evidence>